<keyword evidence="7 9" id="KW-0472">Membrane</keyword>
<dbReference type="Gene3D" id="1.20.1560.10">
    <property type="entry name" value="ABC transporter type 1, transmembrane domain"/>
    <property type="match status" value="1"/>
</dbReference>
<feature type="domain" description="ABC transporter" evidence="10">
    <location>
        <begin position="340"/>
        <end position="577"/>
    </location>
</feature>
<comment type="subcellular location">
    <subcellularLocation>
        <location evidence="1">Cell membrane</location>
        <topology evidence="1">Multi-pass membrane protein</topology>
    </subcellularLocation>
</comment>
<dbReference type="PANTHER" id="PTHR43394">
    <property type="entry name" value="ATP-DEPENDENT PERMEASE MDL1, MITOCHONDRIAL"/>
    <property type="match status" value="1"/>
</dbReference>
<dbReference type="PROSITE" id="PS50929">
    <property type="entry name" value="ABC_TM1F"/>
    <property type="match status" value="1"/>
</dbReference>
<dbReference type="Pfam" id="PF00005">
    <property type="entry name" value="ABC_tran"/>
    <property type="match status" value="1"/>
</dbReference>
<feature type="transmembrane region" description="Helical" evidence="9">
    <location>
        <begin position="139"/>
        <end position="157"/>
    </location>
</feature>
<accession>A0A3E0AW34</accession>
<dbReference type="GO" id="GO:0005886">
    <property type="term" value="C:plasma membrane"/>
    <property type="evidence" value="ECO:0007669"/>
    <property type="project" value="UniProtKB-SubCell"/>
</dbReference>
<keyword evidence="5 12" id="KW-0067">ATP-binding</keyword>
<dbReference type="InterPro" id="IPR017871">
    <property type="entry name" value="ABC_transporter-like_CS"/>
</dbReference>
<dbReference type="FunFam" id="3.40.50.300:FF:000218">
    <property type="entry name" value="Multidrug ABC transporter ATP-binding protein"/>
    <property type="match status" value="1"/>
</dbReference>
<dbReference type="PROSITE" id="PS50893">
    <property type="entry name" value="ABC_TRANSPORTER_2"/>
    <property type="match status" value="1"/>
</dbReference>
<feature type="transmembrane region" description="Helical" evidence="9">
    <location>
        <begin position="163"/>
        <end position="182"/>
    </location>
</feature>
<dbReference type="PROSITE" id="PS00211">
    <property type="entry name" value="ABC_TRANSPORTER_1"/>
    <property type="match status" value="1"/>
</dbReference>
<dbReference type="PANTHER" id="PTHR43394:SF1">
    <property type="entry name" value="ATP-BINDING CASSETTE SUB-FAMILY B MEMBER 10, MITOCHONDRIAL"/>
    <property type="match status" value="1"/>
</dbReference>
<dbReference type="Proteomes" id="UP000257076">
    <property type="component" value="Unassembled WGS sequence"/>
</dbReference>
<dbReference type="Gene3D" id="3.40.50.300">
    <property type="entry name" value="P-loop containing nucleotide triphosphate hydrolases"/>
    <property type="match status" value="1"/>
</dbReference>
<evidence type="ECO:0000256" key="2">
    <source>
        <dbReference type="ARBA" id="ARBA00005417"/>
    </source>
</evidence>
<feature type="domain" description="ABC transmembrane type-1" evidence="11">
    <location>
        <begin position="18"/>
        <end position="306"/>
    </location>
</feature>
<evidence type="ECO:0000256" key="7">
    <source>
        <dbReference type="ARBA" id="ARBA00023136"/>
    </source>
</evidence>
<evidence type="ECO:0000259" key="10">
    <source>
        <dbReference type="PROSITE" id="PS50893"/>
    </source>
</evidence>
<comment type="similarity">
    <text evidence="2">Belongs to the ABC transporter superfamily.</text>
</comment>
<dbReference type="SUPFAM" id="SSF90123">
    <property type="entry name" value="ABC transporter transmembrane region"/>
    <property type="match status" value="1"/>
</dbReference>
<gene>
    <name evidence="12" type="ORF">DFR63_1710</name>
</gene>
<comment type="function">
    <text evidence="8">May be involved in multidrug export. Transmembrane domains (TMD) form a pore in the cell membrane and the ATP-binding domain (NBD) is responsible for energy generation.</text>
</comment>
<organism evidence="12 13">
    <name type="scientific">Jeotgalicoccus halotolerans</name>
    <dbReference type="NCBI Taxonomy" id="157227"/>
    <lineage>
        <taxon>Bacteria</taxon>
        <taxon>Bacillati</taxon>
        <taxon>Bacillota</taxon>
        <taxon>Bacilli</taxon>
        <taxon>Bacillales</taxon>
        <taxon>Staphylococcaceae</taxon>
        <taxon>Jeotgalicoccus</taxon>
    </lineage>
</organism>
<dbReference type="OrthoDB" id="9770415at2"/>
<keyword evidence="6 9" id="KW-1133">Transmembrane helix</keyword>
<dbReference type="SUPFAM" id="SSF52540">
    <property type="entry name" value="P-loop containing nucleoside triphosphate hydrolases"/>
    <property type="match status" value="1"/>
</dbReference>
<proteinExistence type="inferred from homology"/>
<dbReference type="GO" id="GO:0015421">
    <property type="term" value="F:ABC-type oligopeptide transporter activity"/>
    <property type="evidence" value="ECO:0007669"/>
    <property type="project" value="TreeGrafter"/>
</dbReference>
<dbReference type="GO" id="GO:0005524">
    <property type="term" value="F:ATP binding"/>
    <property type="evidence" value="ECO:0007669"/>
    <property type="project" value="UniProtKB-KW"/>
</dbReference>
<dbReference type="InterPro" id="IPR011527">
    <property type="entry name" value="ABC1_TM_dom"/>
</dbReference>
<name>A0A3E0AW34_9STAP</name>
<evidence type="ECO:0000313" key="13">
    <source>
        <dbReference type="Proteomes" id="UP000257076"/>
    </source>
</evidence>
<feature type="transmembrane region" description="Helical" evidence="9">
    <location>
        <begin position="56"/>
        <end position="73"/>
    </location>
</feature>
<dbReference type="RefSeq" id="WP_115885497.1">
    <property type="nucleotide sequence ID" value="NZ_CBCSHX010000011.1"/>
</dbReference>
<dbReference type="InterPro" id="IPR003593">
    <property type="entry name" value="AAA+_ATPase"/>
</dbReference>
<feature type="transmembrane region" description="Helical" evidence="9">
    <location>
        <begin position="243"/>
        <end position="263"/>
    </location>
</feature>
<reference evidence="12 13" key="1">
    <citation type="submission" date="2018-08" db="EMBL/GenBank/DDBJ databases">
        <title>Genomic Encyclopedia of Type Strains, Phase IV (KMG-IV): sequencing the most valuable type-strain genomes for metagenomic binning, comparative biology and taxonomic classification.</title>
        <authorList>
            <person name="Goeker M."/>
        </authorList>
    </citation>
    <scope>NUCLEOTIDE SEQUENCE [LARGE SCALE GENOMIC DNA]</scope>
    <source>
        <strain evidence="12 13">DSM 17274</strain>
    </source>
</reference>
<dbReference type="InterPro" id="IPR003439">
    <property type="entry name" value="ABC_transporter-like_ATP-bd"/>
</dbReference>
<evidence type="ECO:0000259" key="11">
    <source>
        <dbReference type="PROSITE" id="PS50929"/>
    </source>
</evidence>
<evidence type="ECO:0000313" key="12">
    <source>
        <dbReference type="EMBL" id="REG23963.1"/>
    </source>
</evidence>
<dbReference type="Pfam" id="PF00664">
    <property type="entry name" value="ABC_membrane"/>
    <property type="match status" value="1"/>
</dbReference>
<evidence type="ECO:0000256" key="3">
    <source>
        <dbReference type="ARBA" id="ARBA00022692"/>
    </source>
</evidence>
<keyword evidence="4" id="KW-0547">Nucleotide-binding</keyword>
<feature type="transmembrane region" description="Helical" evidence="9">
    <location>
        <begin position="12"/>
        <end position="41"/>
    </location>
</feature>
<evidence type="ECO:0000256" key="6">
    <source>
        <dbReference type="ARBA" id="ARBA00022989"/>
    </source>
</evidence>
<evidence type="ECO:0000256" key="5">
    <source>
        <dbReference type="ARBA" id="ARBA00022840"/>
    </source>
</evidence>
<comment type="caution">
    <text evidence="12">The sequence shown here is derived from an EMBL/GenBank/DDBJ whole genome shotgun (WGS) entry which is preliminary data.</text>
</comment>
<dbReference type="InterPro" id="IPR036640">
    <property type="entry name" value="ABC1_TM_sf"/>
</dbReference>
<keyword evidence="13" id="KW-1185">Reference proteome</keyword>
<dbReference type="InterPro" id="IPR039421">
    <property type="entry name" value="Type_1_exporter"/>
</dbReference>
<evidence type="ECO:0000256" key="4">
    <source>
        <dbReference type="ARBA" id="ARBA00022741"/>
    </source>
</evidence>
<dbReference type="EMBL" id="QUMW01000012">
    <property type="protein sequence ID" value="REG23963.1"/>
    <property type="molecule type" value="Genomic_DNA"/>
</dbReference>
<evidence type="ECO:0000256" key="9">
    <source>
        <dbReference type="SAM" id="Phobius"/>
    </source>
</evidence>
<dbReference type="GO" id="GO:0016887">
    <property type="term" value="F:ATP hydrolysis activity"/>
    <property type="evidence" value="ECO:0007669"/>
    <property type="project" value="InterPro"/>
</dbReference>
<sequence length="580" mass="65169">MIRRYMQFVKPYYGIIGLTILIGVLKFGIPLLIPLLVAYAIDSIILADGLAYDERISMLIQILLVFAVVFVVVRPPVEFFRQYLAQRTSNKILYDIRKKLYGHLQMLSAKFYSNNKVGEVISRVINDVEQTKDFIMTGLMNVWLDLVTIIIALIIMFNLNVELAFASILIFPFYIFGVWFFFGRLRAKTRNRSQALAEVQGFLHERVQGINVVKSFAIETHEEERFDKTNNNFLTKALDHSRWTAYSFMVVNTITDIGPLIVIGYGTLLVLNENLTVGVLAAFVAYLERLYGPLRRLVSSSTSLTQSIASMDRVFGLFDVPYDVKDKENAEPIKEVKGHIEIDNVSFKYDENDNDNDILKNINLDIPVGQTVAFVGMSGGGKSSLVSLIPRFYDVTAGSIKIDGQDIRDVTVRSLRDNLGIVMQDNILFSDSIKENILLAKPDSTDEEVLLAAQRANAHEFIMNLEDGYETTVGERGVKLSGGQKQRIAIARVFLKNPPILILDEATSALDLESESIIQDTLDQLSSDRTTLVVAHRLSTVTHADKIVVIENGQISEMGTHNDLMAKNGAYRNLYDIQGL</sequence>
<dbReference type="InterPro" id="IPR027417">
    <property type="entry name" value="P-loop_NTPase"/>
</dbReference>
<evidence type="ECO:0000256" key="1">
    <source>
        <dbReference type="ARBA" id="ARBA00004651"/>
    </source>
</evidence>
<evidence type="ECO:0000256" key="8">
    <source>
        <dbReference type="ARBA" id="ARBA00025074"/>
    </source>
</evidence>
<protein>
    <submittedName>
        <fullName evidence="12">Subfamily B ATP-binding cassette protein MsbA</fullName>
    </submittedName>
</protein>
<keyword evidence="3 9" id="KW-0812">Transmembrane</keyword>
<dbReference type="AlphaFoldDB" id="A0A3E0AW34"/>
<dbReference type="SMART" id="SM00382">
    <property type="entry name" value="AAA"/>
    <property type="match status" value="1"/>
</dbReference>